<dbReference type="HOGENOM" id="CLU_3425278_0_0_1"/>
<dbReference type="Proteomes" id="UP000015104">
    <property type="component" value="Unassembled WGS sequence"/>
</dbReference>
<reference evidence="1" key="2">
    <citation type="submission" date="2015-06" db="UniProtKB">
        <authorList>
            <consortium name="EnsemblMetazoa"/>
        </authorList>
    </citation>
    <scope>IDENTIFICATION</scope>
</reference>
<protein>
    <submittedName>
        <fullName evidence="1">Uncharacterized protein</fullName>
    </submittedName>
</protein>
<dbReference type="AlphaFoldDB" id="T1KTF9"/>
<keyword evidence="2" id="KW-1185">Reference proteome</keyword>
<accession>T1KTF9</accession>
<evidence type="ECO:0000313" key="1">
    <source>
        <dbReference type="EnsemblMetazoa" id="tetur20g03090.1"/>
    </source>
</evidence>
<name>T1KTF9_TETUR</name>
<reference evidence="2" key="1">
    <citation type="submission" date="2011-08" db="EMBL/GenBank/DDBJ databases">
        <authorList>
            <person name="Rombauts S."/>
        </authorList>
    </citation>
    <scope>NUCLEOTIDE SEQUENCE</scope>
    <source>
        <strain evidence="2">London</strain>
    </source>
</reference>
<dbReference type="EnsemblMetazoa" id="tetur20g03090.1">
    <property type="protein sequence ID" value="tetur20g03090.1"/>
    <property type="gene ID" value="tetur20g03090"/>
</dbReference>
<proteinExistence type="predicted"/>
<evidence type="ECO:0000313" key="2">
    <source>
        <dbReference type="Proteomes" id="UP000015104"/>
    </source>
</evidence>
<dbReference type="EMBL" id="CAEY01000525">
    <property type="status" value="NOT_ANNOTATED_CDS"/>
    <property type="molecule type" value="Genomic_DNA"/>
</dbReference>
<organism evidence="1 2">
    <name type="scientific">Tetranychus urticae</name>
    <name type="common">Two-spotted spider mite</name>
    <dbReference type="NCBI Taxonomy" id="32264"/>
    <lineage>
        <taxon>Eukaryota</taxon>
        <taxon>Metazoa</taxon>
        <taxon>Ecdysozoa</taxon>
        <taxon>Arthropoda</taxon>
        <taxon>Chelicerata</taxon>
        <taxon>Arachnida</taxon>
        <taxon>Acari</taxon>
        <taxon>Acariformes</taxon>
        <taxon>Trombidiformes</taxon>
        <taxon>Prostigmata</taxon>
        <taxon>Eleutherengona</taxon>
        <taxon>Raphignathae</taxon>
        <taxon>Tetranychoidea</taxon>
        <taxon>Tetranychidae</taxon>
        <taxon>Tetranychus</taxon>
    </lineage>
</organism>
<sequence length="22" mass="2547">MKYILPWLQLDGKEAKNSILGE</sequence>